<dbReference type="PANTHER" id="PTHR28654:SF1">
    <property type="entry name" value="AXIN INTERACTOR, DORSALIZATION-ASSOCIATED PROTEIN"/>
    <property type="match status" value="1"/>
</dbReference>
<dbReference type="SMART" id="SM00028">
    <property type="entry name" value="TPR"/>
    <property type="match status" value="4"/>
</dbReference>
<evidence type="ECO:0000313" key="3">
    <source>
        <dbReference type="EMBL" id="ORZ18728.1"/>
    </source>
</evidence>
<dbReference type="SUPFAM" id="SSF48452">
    <property type="entry name" value="TPR-like"/>
    <property type="match status" value="2"/>
</dbReference>
<accession>A0A1X2ILS5</accession>
<dbReference type="GO" id="GO:0035091">
    <property type="term" value="F:phosphatidylinositol binding"/>
    <property type="evidence" value="ECO:0007669"/>
    <property type="project" value="TreeGrafter"/>
</dbReference>
<dbReference type="CDD" id="cd24142">
    <property type="entry name" value="ACL4-like"/>
    <property type="match status" value="1"/>
</dbReference>
<evidence type="ECO:0000256" key="2">
    <source>
        <dbReference type="SAM" id="MobiDB-lite"/>
    </source>
</evidence>
<dbReference type="GO" id="GO:0048264">
    <property type="term" value="P:determination of ventral identity"/>
    <property type="evidence" value="ECO:0007669"/>
    <property type="project" value="TreeGrafter"/>
</dbReference>
<feature type="compositionally biased region" description="Acidic residues" evidence="2">
    <location>
        <begin position="314"/>
        <end position="338"/>
    </location>
</feature>
<feature type="repeat" description="TPR" evidence="1">
    <location>
        <begin position="41"/>
        <end position="74"/>
    </location>
</feature>
<organism evidence="3 4">
    <name type="scientific">Absidia repens</name>
    <dbReference type="NCBI Taxonomy" id="90262"/>
    <lineage>
        <taxon>Eukaryota</taxon>
        <taxon>Fungi</taxon>
        <taxon>Fungi incertae sedis</taxon>
        <taxon>Mucoromycota</taxon>
        <taxon>Mucoromycotina</taxon>
        <taxon>Mucoromycetes</taxon>
        <taxon>Mucorales</taxon>
        <taxon>Cunninghamellaceae</taxon>
        <taxon>Absidia</taxon>
    </lineage>
</organism>
<dbReference type="STRING" id="90262.A0A1X2ILS5"/>
<dbReference type="InterPro" id="IPR019734">
    <property type="entry name" value="TPR_rpt"/>
</dbReference>
<keyword evidence="4" id="KW-1185">Reference proteome</keyword>
<dbReference type="PANTHER" id="PTHR28654">
    <property type="entry name" value="AXIN INTERACTOR, DORSALIZATION-ASSOCIATED PROTEIN"/>
    <property type="match status" value="1"/>
</dbReference>
<dbReference type="InterPro" id="IPR011990">
    <property type="entry name" value="TPR-like_helical_dom_sf"/>
</dbReference>
<dbReference type="Pfam" id="PF13181">
    <property type="entry name" value="TPR_8"/>
    <property type="match status" value="1"/>
</dbReference>
<proteinExistence type="predicted"/>
<evidence type="ECO:0000256" key="1">
    <source>
        <dbReference type="PROSITE-ProRule" id="PRU00339"/>
    </source>
</evidence>
<dbReference type="EMBL" id="MCGE01000008">
    <property type="protein sequence ID" value="ORZ18728.1"/>
    <property type="molecule type" value="Genomic_DNA"/>
</dbReference>
<dbReference type="Proteomes" id="UP000193560">
    <property type="component" value="Unassembled WGS sequence"/>
</dbReference>
<name>A0A1X2ILS5_9FUNG</name>
<dbReference type="PROSITE" id="PS50005">
    <property type="entry name" value="TPR"/>
    <property type="match status" value="1"/>
</dbReference>
<sequence>MSASYTVDDLLPKIQENIDAMDYPMAYAFCEKAVALAPNDIRILELLGQVEIELEKFPEARQHFLQAVQQQPDTGYSKYMYLGQLSVEKEAIAAFQQGVNLMMAERQHASMDQDAAQLLAEKIATALCSMTEIYLTDCCFEPEAEQKCEEYLQQAQQVDPTNAEVYQLLASVRLSQQRNEEAAQILEQSIGFWIEKEVGDPTIPNYDSRLALVKLLLEVGMVQHTFMVLERLQKENDQVVDLWYLYGWAYYCMGEDETNQQQEEDRLTHWEDARDCLELALKLSKVTGYDDEALLEHAKELIASINTVVPPSAPEEDVVVLPEDEADYESDGDDAMEM</sequence>
<keyword evidence="1" id="KW-0802">TPR repeat</keyword>
<feature type="region of interest" description="Disordered" evidence="2">
    <location>
        <begin position="313"/>
        <end position="338"/>
    </location>
</feature>
<protein>
    <recommendedName>
        <fullName evidence="5">TPR-like protein</fullName>
    </recommendedName>
</protein>
<gene>
    <name evidence="3" type="ORF">BCR42DRAFT_411474</name>
</gene>
<evidence type="ECO:0000313" key="4">
    <source>
        <dbReference type="Proteomes" id="UP000193560"/>
    </source>
</evidence>
<dbReference type="OrthoDB" id="1914839at2759"/>
<dbReference type="AlphaFoldDB" id="A0A1X2ILS5"/>
<reference evidence="3 4" key="1">
    <citation type="submission" date="2016-07" db="EMBL/GenBank/DDBJ databases">
        <title>Pervasive Adenine N6-methylation of Active Genes in Fungi.</title>
        <authorList>
            <consortium name="DOE Joint Genome Institute"/>
            <person name="Mondo S.J."/>
            <person name="Dannebaum R.O."/>
            <person name="Kuo R.C."/>
            <person name="Labutti K."/>
            <person name="Haridas S."/>
            <person name="Kuo A."/>
            <person name="Salamov A."/>
            <person name="Ahrendt S.R."/>
            <person name="Lipzen A."/>
            <person name="Sullivan W."/>
            <person name="Andreopoulos W.B."/>
            <person name="Clum A."/>
            <person name="Lindquist E."/>
            <person name="Daum C."/>
            <person name="Ramamoorthy G.K."/>
            <person name="Gryganskyi A."/>
            <person name="Culley D."/>
            <person name="Magnuson J.K."/>
            <person name="James T.Y."/>
            <person name="O'Malley M.A."/>
            <person name="Stajich J.E."/>
            <person name="Spatafora J.W."/>
            <person name="Visel A."/>
            <person name="Grigoriev I.V."/>
        </authorList>
    </citation>
    <scope>NUCLEOTIDE SEQUENCE [LARGE SCALE GENOMIC DNA]</scope>
    <source>
        <strain evidence="3 4">NRRL 1336</strain>
    </source>
</reference>
<dbReference type="GO" id="GO:0016020">
    <property type="term" value="C:membrane"/>
    <property type="evidence" value="ECO:0007669"/>
    <property type="project" value="TreeGrafter"/>
</dbReference>
<comment type="caution">
    <text evidence="3">The sequence shown here is derived from an EMBL/GenBank/DDBJ whole genome shotgun (WGS) entry which is preliminary data.</text>
</comment>
<evidence type="ECO:0008006" key="5">
    <source>
        <dbReference type="Google" id="ProtNLM"/>
    </source>
</evidence>
<dbReference type="Gene3D" id="1.25.40.10">
    <property type="entry name" value="Tetratricopeptide repeat domain"/>
    <property type="match status" value="2"/>
</dbReference>